<reference evidence="2 3" key="1">
    <citation type="submission" date="2020-06" db="EMBL/GenBank/DDBJ databases">
        <authorList>
            <person name="Kim S.-J."/>
            <person name="Park S.-J."/>
        </authorList>
    </citation>
    <scope>NUCLEOTIDE SEQUENCE [LARGE SCALE GENOMIC DNA]</scope>
    <source>
        <strain evidence="2 3">SW-151</strain>
    </source>
</reference>
<evidence type="ECO:0000313" key="2">
    <source>
        <dbReference type="EMBL" id="NVD28828.1"/>
    </source>
</evidence>
<protein>
    <submittedName>
        <fullName evidence="2">DUF3147 family protein</fullName>
    </submittedName>
</protein>
<name>A0ABX2N5F3_9SPHN</name>
<keyword evidence="3" id="KW-1185">Reference proteome</keyword>
<proteinExistence type="predicted"/>
<feature type="transmembrane region" description="Helical" evidence="1">
    <location>
        <begin position="87"/>
        <end position="108"/>
    </location>
</feature>
<accession>A0ABX2N5F3</accession>
<evidence type="ECO:0000256" key="1">
    <source>
        <dbReference type="SAM" id="Phobius"/>
    </source>
</evidence>
<feature type="transmembrane region" description="Helical" evidence="1">
    <location>
        <begin position="62"/>
        <end position="81"/>
    </location>
</feature>
<evidence type="ECO:0000313" key="3">
    <source>
        <dbReference type="Proteomes" id="UP000652427"/>
    </source>
</evidence>
<keyword evidence="1" id="KW-0472">Membrane</keyword>
<dbReference type="RefSeq" id="WP_176280550.1">
    <property type="nucleotide sequence ID" value="NZ_JABWMH010000004.1"/>
</dbReference>
<dbReference type="InterPro" id="IPR058117">
    <property type="entry name" value="BV97_02767-like"/>
</dbReference>
<feature type="transmembrane region" description="Helical" evidence="1">
    <location>
        <begin position="30"/>
        <end position="50"/>
    </location>
</feature>
<organism evidence="2 3">
    <name type="scientific">Parasphingorhabdus flavimaris</name>
    <dbReference type="NCBI Taxonomy" id="266812"/>
    <lineage>
        <taxon>Bacteria</taxon>
        <taxon>Pseudomonadati</taxon>
        <taxon>Pseudomonadota</taxon>
        <taxon>Alphaproteobacteria</taxon>
        <taxon>Sphingomonadales</taxon>
        <taxon>Sphingomonadaceae</taxon>
        <taxon>Parasphingorhabdus</taxon>
    </lineage>
</organism>
<comment type="caution">
    <text evidence="2">The sequence shown here is derived from an EMBL/GenBank/DDBJ whole genome shotgun (WGS) entry which is preliminary data.</text>
</comment>
<keyword evidence="1" id="KW-1133">Transmembrane helix</keyword>
<gene>
    <name evidence="2" type="ORF">HUO14_13080</name>
</gene>
<sequence length="116" mass="12711">MWEFVAKAALAGVIVAMVAAIAQRQPSFGALVASLPLISILGMIFLWYARPDTENMALHAEATFWYVLPSLPMFLLIPVLLRNGISFWLSLAAGCLLTVSLYLIMAFVGRRMGLPI</sequence>
<keyword evidence="1" id="KW-0812">Transmembrane</keyword>
<dbReference type="NCBIfam" id="NF006749">
    <property type="entry name" value="PRK09272.1-2"/>
    <property type="match status" value="1"/>
</dbReference>
<dbReference type="Proteomes" id="UP000652427">
    <property type="component" value="Unassembled WGS sequence"/>
</dbReference>
<dbReference type="EMBL" id="JABWMH010000004">
    <property type="protein sequence ID" value="NVD28828.1"/>
    <property type="molecule type" value="Genomic_DNA"/>
</dbReference>